<dbReference type="InterPro" id="IPR000182">
    <property type="entry name" value="GNAT_dom"/>
</dbReference>
<evidence type="ECO:0000313" key="2">
    <source>
        <dbReference type="EMBL" id="PPS17776.1"/>
    </source>
</evidence>
<dbReference type="PANTHER" id="PTHR47426:SF3">
    <property type="entry name" value="GCN5-RELATED N-ACETYLTRANSFERASE 6, CHLOROPLASTIC"/>
    <property type="match status" value="1"/>
</dbReference>
<dbReference type="OrthoDB" id="41532at2759"/>
<dbReference type="SUPFAM" id="SSF55729">
    <property type="entry name" value="Acyl-CoA N-acyltransferases (Nat)"/>
    <property type="match status" value="1"/>
</dbReference>
<proteinExistence type="predicted"/>
<dbReference type="GO" id="GO:0016747">
    <property type="term" value="F:acyltransferase activity, transferring groups other than amino-acyl groups"/>
    <property type="evidence" value="ECO:0007669"/>
    <property type="project" value="InterPro"/>
</dbReference>
<protein>
    <recommendedName>
        <fullName evidence="1">N-acetyltransferase domain-containing protein</fullName>
    </recommendedName>
</protein>
<dbReference type="CDD" id="cd04301">
    <property type="entry name" value="NAT_SF"/>
    <property type="match status" value="1"/>
</dbReference>
<dbReference type="AlphaFoldDB" id="A0A2P5YQ98"/>
<feature type="domain" description="N-acetyltransferase" evidence="1">
    <location>
        <begin position="210"/>
        <end position="297"/>
    </location>
</feature>
<dbReference type="Pfam" id="PF00583">
    <property type="entry name" value="Acetyltransf_1"/>
    <property type="match status" value="1"/>
</dbReference>
<organism evidence="2 3">
    <name type="scientific">Gossypium barbadense</name>
    <name type="common">Sea Island cotton</name>
    <name type="synonym">Hibiscus barbadensis</name>
    <dbReference type="NCBI Taxonomy" id="3634"/>
    <lineage>
        <taxon>Eukaryota</taxon>
        <taxon>Viridiplantae</taxon>
        <taxon>Streptophyta</taxon>
        <taxon>Embryophyta</taxon>
        <taxon>Tracheophyta</taxon>
        <taxon>Spermatophyta</taxon>
        <taxon>Magnoliopsida</taxon>
        <taxon>eudicotyledons</taxon>
        <taxon>Gunneridae</taxon>
        <taxon>Pentapetalae</taxon>
        <taxon>rosids</taxon>
        <taxon>malvids</taxon>
        <taxon>Malvales</taxon>
        <taxon>Malvaceae</taxon>
        <taxon>Malvoideae</taxon>
        <taxon>Gossypium</taxon>
    </lineage>
</organism>
<sequence length="297" mass="34299">MSTISFPRTNFFTYACKGSSPRHKLHSISLTPTTKMNTKLIGLVRKEDHSVLPRTSLITHLKFNSLEPSDEDLFHEKKLVFGNYVARQAVRDEELWVAAYLRAETHWEDQPGDEKLIEHLKMDFIEREFNSLKMRCRGQFGQINKCVVAIDSKLLCFCSKGLPKSVCKPDLNVQRTVIKSVVGTLDISIRHLLHGETFPGQHKKYRFPIINTKNLQKYAYISNLCTRKSARRQGIGSNMMRFVIEFAKLSGIKSVYVHVCRDNKPAFNLYRKLNFEVVEMANAALEEEQMYLLCYKA</sequence>
<name>A0A2P5YQ98_GOSBA</name>
<accession>A0A2P5YQ98</accession>
<dbReference type="PROSITE" id="PS51186">
    <property type="entry name" value="GNAT"/>
    <property type="match status" value="1"/>
</dbReference>
<dbReference type="InterPro" id="IPR016181">
    <property type="entry name" value="Acyl_CoA_acyltransferase"/>
</dbReference>
<gene>
    <name evidence="2" type="ORF">GOBAR_AA02799</name>
</gene>
<dbReference type="PANTHER" id="PTHR47426">
    <property type="entry name" value="ACYL-COA N-ACYLTRANSFERASES (NAT) SUPERFAMILY PROTEIN"/>
    <property type="match status" value="1"/>
</dbReference>
<dbReference type="EMBL" id="KZ662895">
    <property type="protein sequence ID" value="PPS17776.1"/>
    <property type="molecule type" value="Genomic_DNA"/>
</dbReference>
<evidence type="ECO:0000313" key="3">
    <source>
        <dbReference type="Proteomes" id="UP000239757"/>
    </source>
</evidence>
<dbReference type="Proteomes" id="UP000239757">
    <property type="component" value="Unassembled WGS sequence"/>
</dbReference>
<reference evidence="2 3" key="1">
    <citation type="submission" date="2015-01" db="EMBL/GenBank/DDBJ databases">
        <title>Genome of allotetraploid Gossypium barbadense reveals genomic plasticity and fiber elongation in cotton evolution.</title>
        <authorList>
            <person name="Chen X."/>
            <person name="Liu X."/>
            <person name="Zhao B."/>
            <person name="Zheng H."/>
            <person name="Hu Y."/>
            <person name="Lu G."/>
            <person name="Yang C."/>
            <person name="Chen J."/>
            <person name="Shan C."/>
            <person name="Zhang L."/>
            <person name="Zhou Y."/>
            <person name="Wang L."/>
            <person name="Guo W."/>
            <person name="Bai Y."/>
            <person name="Ruan J."/>
            <person name="Shangguan X."/>
            <person name="Mao Y."/>
            <person name="Jiang J."/>
            <person name="Zhu Y."/>
            <person name="Lei J."/>
            <person name="Kang H."/>
            <person name="Chen S."/>
            <person name="He X."/>
            <person name="Wang R."/>
            <person name="Wang Y."/>
            <person name="Chen J."/>
            <person name="Wang L."/>
            <person name="Yu S."/>
            <person name="Wang B."/>
            <person name="Wei J."/>
            <person name="Song S."/>
            <person name="Lu X."/>
            <person name="Gao Z."/>
            <person name="Gu W."/>
            <person name="Deng X."/>
            <person name="Ma D."/>
            <person name="Wang S."/>
            <person name="Liang W."/>
            <person name="Fang L."/>
            <person name="Cai C."/>
            <person name="Zhu X."/>
            <person name="Zhou B."/>
            <person name="Zhang Y."/>
            <person name="Chen Z."/>
            <person name="Xu S."/>
            <person name="Zhu R."/>
            <person name="Wang S."/>
            <person name="Zhang T."/>
            <person name="Zhao G."/>
        </authorList>
    </citation>
    <scope>NUCLEOTIDE SEQUENCE [LARGE SCALE GENOMIC DNA]</scope>
    <source>
        <strain evidence="3">cv. Xinhai21</strain>
        <tissue evidence="2">Leaf</tissue>
    </source>
</reference>
<dbReference type="Gene3D" id="3.40.630.30">
    <property type="match status" value="1"/>
</dbReference>
<evidence type="ECO:0000259" key="1">
    <source>
        <dbReference type="PROSITE" id="PS51186"/>
    </source>
</evidence>